<feature type="transmembrane region" description="Helical" evidence="7">
    <location>
        <begin position="39"/>
        <end position="62"/>
    </location>
</feature>
<feature type="transmembrane region" description="Helical" evidence="7">
    <location>
        <begin position="370"/>
        <end position="388"/>
    </location>
</feature>
<name>A0A8H9GI72_9MICO</name>
<feature type="transmembrane region" description="Helical" evidence="7">
    <location>
        <begin position="68"/>
        <end position="88"/>
    </location>
</feature>
<dbReference type="GO" id="GO:0005886">
    <property type="term" value="C:plasma membrane"/>
    <property type="evidence" value="ECO:0007669"/>
    <property type="project" value="UniProtKB-SubCell"/>
</dbReference>
<evidence type="ECO:0000256" key="6">
    <source>
        <dbReference type="SAM" id="MobiDB-lite"/>
    </source>
</evidence>
<feature type="transmembrane region" description="Helical" evidence="7">
    <location>
        <begin position="100"/>
        <end position="119"/>
    </location>
</feature>
<evidence type="ECO:0000256" key="5">
    <source>
        <dbReference type="ARBA" id="ARBA00023136"/>
    </source>
</evidence>
<evidence type="ECO:0000256" key="2">
    <source>
        <dbReference type="ARBA" id="ARBA00022475"/>
    </source>
</evidence>
<feature type="transmembrane region" description="Helical" evidence="7">
    <location>
        <begin position="193"/>
        <end position="210"/>
    </location>
</feature>
<evidence type="ECO:0000256" key="1">
    <source>
        <dbReference type="ARBA" id="ARBA00004651"/>
    </source>
</evidence>
<dbReference type="SUPFAM" id="SSF103473">
    <property type="entry name" value="MFS general substrate transporter"/>
    <property type="match status" value="1"/>
</dbReference>
<dbReference type="GO" id="GO:0022857">
    <property type="term" value="F:transmembrane transporter activity"/>
    <property type="evidence" value="ECO:0007669"/>
    <property type="project" value="InterPro"/>
</dbReference>
<dbReference type="Pfam" id="PF07690">
    <property type="entry name" value="MFS_1"/>
    <property type="match status" value="1"/>
</dbReference>
<keyword evidence="2" id="KW-1003">Cell membrane</keyword>
<dbReference type="InterPro" id="IPR036259">
    <property type="entry name" value="MFS_trans_sf"/>
</dbReference>
<accession>A0A8H9GI72</accession>
<dbReference type="InterPro" id="IPR011701">
    <property type="entry name" value="MFS"/>
</dbReference>
<dbReference type="PANTHER" id="PTHR23513">
    <property type="entry name" value="INTEGRAL MEMBRANE EFFLUX PROTEIN-RELATED"/>
    <property type="match status" value="1"/>
</dbReference>
<protein>
    <submittedName>
        <fullName evidence="8">MFS transporter</fullName>
    </submittedName>
</protein>
<keyword evidence="5 7" id="KW-0472">Membrane</keyword>
<gene>
    <name evidence="8" type="ORF">GCM10010102_22280</name>
</gene>
<dbReference type="AlphaFoldDB" id="A0A8H9GI72"/>
<comment type="subcellular location">
    <subcellularLocation>
        <location evidence="1">Cell membrane</location>
        <topology evidence="1">Multi-pass membrane protein</topology>
    </subcellularLocation>
</comment>
<reference evidence="8" key="1">
    <citation type="journal article" date="2014" name="Int. J. Syst. Evol. Microbiol.">
        <title>Complete genome sequence of Corynebacterium casei LMG S-19264T (=DSM 44701T), isolated from a smear-ripened cheese.</title>
        <authorList>
            <consortium name="US DOE Joint Genome Institute (JGI-PGF)"/>
            <person name="Walter F."/>
            <person name="Albersmeier A."/>
            <person name="Kalinowski J."/>
            <person name="Ruckert C."/>
        </authorList>
    </citation>
    <scope>NUCLEOTIDE SEQUENCE</scope>
    <source>
        <strain evidence="8">JCM 3051</strain>
    </source>
</reference>
<feature type="transmembrane region" description="Helical" evidence="7">
    <location>
        <begin position="330"/>
        <end position="349"/>
    </location>
</feature>
<dbReference type="CDD" id="cd06173">
    <property type="entry name" value="MFS_MefA_like"/>
    <property type="match status" value="1"/>
</dbReference>
<organism evidence="8 9">
    <name type="scientific">Promicromonospora citrea</name>
    <dbReference type="NCBI Taxonomy" id="43677"/>
    <lineage>
        <taxon>Bacteria</taxon>
        <taxon>Bacillati</taxon>
        <taxon>Actinomycetota</taxon>
        <taxon>Actinomycetes</taxon>
        <taxon>Micrococcales</taxon>
        <taxon>Promicromonosporaceae</taxon>
        <taxon>Promicromonospora</taxon>
    </lineage>
</organism>
<feature type="transmembrane region" description="Helical" evidence="7">
    <location>
        <begin position="247"/>
        <end position="267"/>
    </location>
</feature>
<comment type="caution">
    <text evidence="8">The sequence shown here is derived from an EMBL/GenBank/DDBJ whole genome shotgun (WGS) entry which is preliminary data.</text>
</comment>
<dbReference type="PANTHER" id="PTHR23513:SF6">
    <property type="entry name" value="MAJOR FACILITATOR SUPERFAMILY ASSOCIATED DOMAIN-CONTAINING PROTEIN"/>
    <property type="match status" value="1"/>
</dbReference>
<dbReference type="RefSeq" id="WP_171103555.1">
    <property type="nucleotide sequence ID" value="NZ_BMPT01000007.1"/>
</dbReference>
<keyword evidence="3 7" id="KW-0812">Transmembrane</keyword>
<keyword evidence="4 7" id="KW-1133">Transmembrane helix</keyword>
<dbReference type="Gene3D" id="1.20.1250.20">
    <property type="entry name" value="MFS general substrate transporter like domains"/>
    <property type="match status" value="1"/>
</dbReference>
<dbReference type="Proteomes" id="UP000655589">
    <property type="component" value="Unassembled WGS sequence"/>
</dbReference>
<feature type="transmembrane region" description="Helical" evidence="7">
    <location>
        <begin position="394"/>
        <end position="413"/>
    </location>
</feature>
<feature type="transmembrane region" description="Helical" evidence="7">
    <location>
        <begin position="306"/>
        <end position="324"/>
    </location>
</feature>
<feature type="transmembrane region" description="Helical" evidence="7">
    <location>
        <begin position="273"/>
        <end position="294"/>
    </location>
</feature>
<evidence type="ECO:0000256" key="3">
    <source>
        <dbReference type="ARBA" id="ARBA00022692"/>
    </source>
</evidence>
<feature type="region of interest" description="Disordered" evidence="6">
    <location>
        <begin position="1"/>
        <end position="27"/>
    </location>
</feature>
<evidence type="ECO:0000256" key="4">
    <source>
        <dbReference type="ARBA" id="ARBA00022989"/>
    </source>
</evidence>
<sequence length="417" mass="43070">MTSTLPPAADDETVPEAVRAGEPATGPAHHLRTPLFRTLVLGWTLANVADSLLTLLMAVWVADLTGSAALGGLTFALLGLPALASPFLGHLADRLSRRRMLVAAYVVGALGLLPLLWVSRPDQVWLVYASTLVYSAVAYVTGACQSGLLKDLLPDEALGHANGRLSMIDQVLRVALPVLGAAVYALVGVAPLVVTAVAGFGGAAVVFLLVRIEESTAVGEPGESYLRATTAGFRHLFRTRPLGGMTWNAVIVFASVGLVNAVVFAVLDGLGLPAAWLGPLTVLQGIAGFAAGALAPRLMIRFGRPAVYAAGILAAGLGLVPLLFHWVVPAVAGQAVLGFGVTAAIIAWVTERQVRTPDRLQGRVAAAGHLVNNLPGTLVTALGAGLLAVVDYRVLVLVNVVVVLVAGLAALRLRPAD</sequence>
<evidence type="ECO:0000313" key="8">
    <source>
        <dbReference type="EMBL" id="GGM26128.1"/>
    </source>
</evidence>
<reference evidence="8" key="2">
    <citation type="submission" date="2020-09" db="EMBL/GenBank/DDBJ databases">
        <authorList>
            <person name="Sun Q."/>
            <person name="Ohkuma M."/>
        </authorList>
    </citation>
    <scope>NUCLEOTIDE SEQUENCE</scope>
    <source>
        <strain evidence="8">JCM 3051</strain>
    </source>
</reference>
<evidence type="ECO:0000256" key="7">
    <source>
        <dbReference type="SAM" id="Phobius"/>
    </source>
</evidence>
<feature type="transmembrane region" description="Helical" evidence="7">
    <location>
        <begin position="125"/>
        <end position="149"/>
    </location>
</feature>
<proteinExistence type="predicted"/>
<evidence type="ECO:0000313" key="9">
    <source>
        <dbReference type="Proteomes" id="UP000655589"/>
    </source>
</evidence>
<dbReference type="EMBL" id="BMPT01000007">
    <property type="protein sequence ID" value="GGM26128.1"/>
    <property type="molecule type" value="Genomic_DNA"/>
</dbReference>
<keyword evidence="9" id="KW-1185">Reference proteome</keyword>